<protein>
    <submittedName>
        <fullName evidence="2">Heterokaryon incompatibility protein-domain-containing protein</fullName>
    </submittedName>
</protein>
<keyword evidence="3" id="KW-1185">Reference proteome</keyword>
<dbReference type="PANTHER" id="PTHR24148:SF82">
    <property type="entry name" value="HETEROKARYON INCOMPATIBILITY DOMAIN-CONTAINING PROTEIN"/>
    <property type="match status" value="1"/>
</dbReference>
<dbReference type="Pfam" id="PF06985">
    <property type="entry name" value="HET"/>
    <property type="match status" value="1"/>
</dbReference>
<evidence type="ECO:0000259" key="1">
    <source>
        <dbReference type="Pfam" id="PF06985"/>
    </source>
</evidence>
<dbReference type="EMBL" id="JAGPNK010000037">
    <property type="protein sequence ID" value="KAH7303242.1"/>
    <property type="molecule type" value="Genomic_DNA"/>
</dbReference>
<dbReference type="PANTHER" id="PTHR24148">
    <property type="entry name" value="ANKYRIN REPEAT DOMAIN-CONTAINING PROTEIN 39 HOMOLOG-RELATED"/>
    <property type="match status" value="1"/>
</dbReference>
<accession>A0A8K0SCP6</accession>
<evidence type="ECO:0000313" key="2">
    <source>
        <dbReference type="EMBL" id="KAH7303242.1"/>
    </source>
</evidence>
<organism evidence="2 3">
    <name type="scientific">Stachybotrys elegans</name>
    <dbReference type="NCBI Taxonomy" id="80388"/>
    <lineage>
        <taxon>Eukaryota</taxon>
        <taxon>Fungi</taxon>
        <taxon>Dikarya</taxon>
        <taxon>Ascomycota</taxon>
        <taxon>Pezizomycotina</taxon>
        <taxon>Sordariomycetes</taxon>
        <taxon>Hypocreomycetidae</taxon>
        <taxon>Hypocreales</taxon>
        <taxon>Stachybotryaceae</taxon>
        <taxon>Stachybotrys</taxon>
    </lineage>
</organism>
<gene>
    <name evidence="2" type="ORF">B0I35DRAFT_485366</name>
</gene>
<dbReference type="AlphaFoldDB" id="A0A8K0SCP6"/>
<feature type="domain" description="Heterokaryon incompatibility" evidence="1">
    <location>
        <begin position="65"/>
        <end position="207"/>
    </location>
</feature>
<proteinExistence type="predicted"/>
<dbReference type="OrthoDB" id="5386682at2759"/>
<dbReference type="Pfam" id="PF26639">
    <property type="entry name" value="Het-6_barrel"/>
    <property type="match status" value="1"/>
</dbReference>
<reference evidence="2" key="1">
    <citation type="journal article" date="2021" name="Nat. Commun.">
        <title>Genetic determinants of endophytism in the Arabidopsis root mycobiome.</title>
        <authorList>
            <person name="Mesny F."/>
            <person name="Miyauchi S."/>
            <person name="Thiergart T."/>
            <person name="Pickel B."/>
            <person name="Atanasova L."/>
            <person name="Karlsson M."/>
            <person name="Huettel B."/>
            <person name="Barry K.W."/>
            <person name="Haridas S."/>
            <person name="Chen C."/>
            <person name="Bauer D."/>
            <person name="Andreopoulos W."/>
            <person name="Pangilinan J."/>
            <person name="LaButti K."/>
            <person name="Riley R."/>
            <person name="Lipzen A."/>
            <person name="Clum A."/>
            <person name="Drula E."/>
            <person name="Henrissat B."/>
            <person name="Kohler A."/>
            <person name="Grigoriev I.V."/>
            <person name="Martin F.M."/>
            <person name="Hacquard S."/>
        </authorList>
    </citation>
    <scope>NUCLEOTIDE SEQUENCE</scope>
    <source>
        <strain evidence="2">MPI-CAGE-CH-0235</strain>
    </source>
</reference>
<dbReference type="Proteomes" id="UP000813444">
    <property type="component" value="Unassembled WGS sequence"/>
</dbReference>
<evidence type="ECO:0000313" key="3">
    <source>
        <dbReference type="Proteomes" id="UP000813444"/>
    </source>
</evidence>
<dbReference type="InterPro" id="IPR052895">
    <property type="entry name" value="HetReg/Transcr_Mod"/>
</dbReference>
<comment type="caution">
    <text evidence="2">The sequence shown here is derived from an EMBL/GenBank/DDBJ whole genome shotgun (WGS) entry which is preliminary data.</text>
</comment>
<sequence length="601" mass="67058">MATSPVVESDTYHYMAALNKREIRLLDVEAVPFEESDFDGEGCAEGRLRCGFRVVSLDDDPIPAYTAISYFWGNSRPVCGIDLTSGGSLPLSRTLLGLLEALMRNALSSGNTKLTIWVDALCINQQDPVEKAAQVLQLGEVYTFAKDVLVWLGTGSAISRRAFKYMRSRELLAKEKNLETEDDLDGLLDVFRVLRRPWFKRVWVIQEATLNSNVTISCGEDRVDLQIFEDCIDRIWNSLDYPDWTDAAAGLLSVTRLLALRDIYQRQGKVSYEILLEASFHCQATDFRDKVYAFRGIADNTRPVPCPDYLISETDLFVKTALALLCHGTCLDLLALCGLGSNEIGNGKDSFDEEQRTTEGRKIPTWAPDLRLLSWDEPFVVADAGGWDAGGEMQASPVAHSDGDERKYLRLTARPISIVTQACPPFQCNSVTGQQEVLAAFLSFKPAQIDMETWKDGLASTLIWGLNIDDKPDLEGYRESFDEWLEWLQNSTTDDDLANMTHNKFHLTLKTRVNTWRAFMTADGFLGIGPPVVEEGDIVCVVPGCRLPLLLRPEESVGYGQTDLSTLLMGKLSLVGWSFVEGLMFGEAKSTDKPLTEITLY</sequence>
<name>A0A8K0SCP6_9HYPO</name>
<dbReference type="InterPro" id="IPR010730">
    <property type="entry name" value="HET"/>
</dbReference>